<gene>
    <name evidence="1" type="ORF">DYB32_008884</name>
</gene>
<keyword evidence="2" id="KW-1185">Reference proteome</keyword>
<dbReference type="VEuPathDB" id="FungiDB:H310_10345"/>
<dbReference type="PANTHER" id="PTHR10909">
    <property type="entry name" value="ELECTRON TRANSPORT OXIDOREDUCTASE"/>
    <property type="match status" value="1"/>
</dbReference>
<dbReference type="GO" id="GO:0055088">
    <property type="term" value="P:lipid homeostasis"/>
    <property type="evidence" value="ECO:0007669"/>
    <property type="project" value="TreeGrafter"/>
</dbReference>
<dbReference type="AlphaFoldDB" id="A0A3R7CUU8"/>
<dbReference type="GO" id="GO:0003997">
    <property type="term" value="F:acyl-CoA oxidase activity"/>
    <property type="evidence" value="ECO:0007669"/>
    <property type="project" value="InterPro"/>
</dbReference>
<dbReference type="VEuPathDB" id="FungiDB:H310_11705"/>
<dbReference type="GO" id="GO:0005504">
    <property type="term" value="F:fatty acid binding"/>
    <property type="evidence" value="ECO:0007669"/>
    <property type="project" value="TreeGrafter"/>
</dbReference>
<reference evidence="1 2" key="1">
    <citation type="submission" date="2018-08" db="EMBL/GenBank/DDBJ databases">
        <title>Aphanomyces genome sequencing and annotation.</title>
        <authorList>
            <person name="Minardi D."/>
            <person name="Oidtmann B."/>
            <person name="Van Der Giezen M."/>
            <person name="Studholme D.J."/>
        </authorList>
    </citation>
    <scope>NUCLEOTIDE SEQUENCE [LARGE SCALE GENOMIC DNA]</scope>
    <source>
        <strain evidence="1 2">NJM0002</strain>
    </source>
</reference>
<evidence type="ECO:0008006" key="3">
    <source>
        <dbReference type="Google" id="ProtNLM"/>
    </source>
</evidence>
<dbReference type="InterPro" id="IPR012258">
    <property type="entry name" value="Acyl-CoA_oxidase"/>
</dbReference>
<dbReference type="GO" id="GO:0071949">
    <property type="term" value="F:FAD binding"/>
    <property type="evidence" value="ECO:0007669"/>
    <property type="project" value="InterPro"/>
</dbReference>
<dbReference type="GO" id="GO:0005777">
    <property type="term" value="C:peroxisome"/>
    <property type="evidence" value="ECO:0007669"/>
    <property type="project" value="InterPro"/>
</dbReference>
<dbReference type="SUPFAM" id="SSF56645">
    <property type="entry name" value="Acyl-CoA dehydrogenase NM domain-like"/>
    <property type="match status" value="1"/>
</dbReference>
<dbReference type="InterPro" id="IPR009100">
    <property type="entry name" value="AcylCoA_DH/oxidase_NM_dom_sf"/>
</dbReference>
<evidence type="ECO:0000313" key="2">
    <source>
        <dbReference type="Proteomes" id="UP000285060"/>
    </source>
</evidence>
<dbReference type="Proteomes" id="UP000285060">
    <property type="component" value="Unassembled WGS sequence"/>
</dbReference>
<evidence type="ECO:0000313" key="1">
    <source>
        <dbReference type="EMBL" id="RHY24352.1"/>
    </source>
</evidence>
<organism evidence="1 2">
    <name type="scientific">Aphanomyces invadans</name>
    <dbReference type="NCBI Taxonomy" id="157072"/>
    <lineage>
        <taxon>Eukaryota</taxon>
        <taxon>Sar</taxon>
        <taxon>Stramenopiles</taxon>
        <taxon>Oomycota</taxon>
        <taxon>Saprolegniomycetes</taxon>
        <taxon>Saprolegniales</taxon>
        <taxon>Verrucalvaceae</taxon>
        <taxon>Aphanomyces</taxon>
    </lineage>
</organism>
<feature type="non-terminal residue" evidence="1">
    <location>
        <position position="427"/>
    </location>
</feature>
<proteinExistence type="predicted"/>
<name>A0A3R7CUU8_9STRA</name>
<dbReference type="GO" id="GO:0033540">
    <property type="term" value="P:fatty acid beta-oxidation using acyl-CoA oxidase"/>
    <property type="evidence" value="ECO:0007669"/>
    <property type="project" value="TreeGrafter"/>
</dbReference>
<dbReference type="InterPro" id="IPR046373">
    <property type="entry name" value="Acyl-CoA_Oxase/DH_mid-dom_sf"/>
</dbReference>
<accession>A0A3R7CUU8</accession>
<dbReference type="PANTHER" id="PTHR10909:SF250">
    <property type="entry name" value="PEROXISOMAL ACYL-COENZYME A OXIDASE 1"/>
    <property type="match status" value="1"/>
</dbReference>
<dbReference type="Gene3D" id="2.40.110.10">
    <property type="entry name" value="Butyryl-CoA Dehydrogenase, subunit A, domain 2"/>
    <property type="match status" value="1"/>
</dbReference>
<protein>
    <recommendedName>
        <fullName evidence="3">DDE Tnp4 domain-containing protein</fullName>
    </recommendedName>
</protein>
<sequence length="427" mass="48518">MAPKERDKLSSKKKPRKRYMHAVKLAVIFHMHTASTRDLKAATGIPKSNVARWIRQALHLLLHDCSLKLFNLSGAGRSQEIPDIEALVMYMHKLRAAVRAVTCTHLINILKRNHPPRLDAYMAVKEAGYPSLLCVLQRSATDTDSRDKKQRRLRRHMTTLKLPAMSLPQTSTRLSVDLARTRLSTLMNRPDFIMRGKKGGAIEKSEFDGFPIAHRYAVQDMAWMDSHVWAIYLRQLLKPQIREPDSRTRFPVETTAHYDPRTQEFILNSPTLTSCKWWPGGLGKTANHCMLHARLFLDGKDRGIQAFLVPLRDTATHRTLPGVTLGDIGPKIGFQSVDNGYVDPLCRRSIEAGLSVCCRRVLMDGVSNSFCVLDHVRIPRRNMLMRFAKVAPDGSFSKPPIDKLVYFTMVKIRVLVAVLCARYEAFL</sequence>
<dbReference type="EMBL" id="QUSY01001611">
    <property type="protein sequence ID" value="RHY24352.1"/>
    <property type="molecule type" value="Genomic_DNA"/>
</dbReference>
<comment type="caution">
    <text evidence="1">The sequence shown here is derived from an EMBL/GenBank/DDBJ whole genome shotgun (WGS) entry which is preliminary data.</text>
</comment>